<keyword evidence="12" id="KW-0407">Ion channel</keyword>
<proteinExistence type="inferred from homology"/>
<keyword evidence="8 13" id="KW-0472">Membrane</keyword>
<evidence type="ECO:0000256" key="8">
    <source>
        <dbReference type="ARBA" id="ARBA00023136"/>
    </source>
</evidence>
<feature type="domain" description="Ionotropic glutamate receptor L-glutamate and glycine-binding" evidence="14">
    <location>
        <begin position="133"/>
        <end position="194"/>
    </location>
</feature>
<dbReference type="SUPFAM" id="SSF53850">
    <property type="entry name" value="Periplasmic binding protein-like II"/>
    <property type="match status" value="1"/>
</dbReference>
<evidence type="ECO:0000256" key="2">
    <source>
        <dbReference type="ARBA" id="ARBA00008685"/>
    </source>
</evidence>
<name>A0A8J5JW61_HOMAM</name>
<protein>
    <submittedName>
        <fullName evidence="15">Glutamate receptor ionotropic, kainate 2-like 8</fullName>
    </submittedName>
</protein>
<dbReference type="InterPro" id="IPR001320">
    <property type="entry name" value="Iontro_rcpt_C"/>
</dbReference>
<dbReference type="PANTHER" id="PTHR42643">
    <property type="entry name" value="IONOTROPIC RECEPTOR 20A-RELATED"/>
    <property type="match status" value="1"/>
</dbReference>
<evidence type="ECO:0000259" key="14">
    <source>
        <dbReference type="SMART" id="SM00918"/>
    </source>
</evidence>
<evidence type="ECO:0000256" key="4">
    <source>
        <dbReference type="ARBA" id="ARBA00022475"/>
    </source>
</evidence>
<sequence length="372" mass="41554">LRQVSWSVTVVVVSDDPAFLAALAKWTLKGRLLVWSTRLLAVTRLPLPELQHLHKTFSMTNAMLLILENNSLSLYVHLPFTPKEAQALKIASWSPQRGLVLTTHLQIFPEKFSTFYNGPSLLVAAEEFEPHIALVEETDGSSAVPSFTGPMVNLLEILADTMNFTYRYIRPPDGSWGVKREDGSWTGMVGMVGRGEADIGLGPFGVSATRAEMVDFTREIITETARIMGGRGLPEVDAWGFLLPLAPLVWMGILAALLVMPAVVLLMSAFSGFKTSSNNLWSSDRFFGYIRVLLQQANTASPDLWWERTVLATWLITILILTKSYAGNLMSNLAVRYIPQPYQYLRDVVDDSSVNMIWETNTAYVQYFRVSI</sequence>
<evidence type="ECO:0000313" key="16">
    <source>
        <dbReference type="Proteomes" id="UP000747542"/>
    </source>
</evidence>
<dbReference type="Pfam" id="PF00060">
    <property type="entry name" value="Lig_chan"/>
    <property type="match status" value="1"/>
</dbReference>
<evidence type="ECO:0000313" key="15">
    <source>
        <dbReference type="EMBL" id="KAG7162374.1"/>
    </source>
</evidence>
<evidence type="ECO:0000256" key="10">
    <source>
        <dbReference type="ARBA" id="ARBA00023180"/>
    </source>
</evidence>
<dbReference type="GO" id="GO:0015276">
    <property type="term" value="F:ligand-gated monoatomic ion channel activity"/>
    <property type="evidence" value="ECO:0007669"/>
    <property type="project" value="InterPro"/>
</dbReference>
<evidence type="ECO:0000256" key="5">
    <source>
        <dbReference type="ARBA" id="ARBA00022692"/>
    </source>
</evidence>
<feature type="non-terminal residue" evidence="15">
    <location>
        <position position="1"/>
    </location>
</feature>
<feature type="transmembrane region" description="Helical" evidence="13">
    <location>
        <begin position="248"/>
        <end position="273"/>
    </location>
</feature>
<evidence type="ECO:0000256" key="6">
    <source>
        <dbReference type="ARBA" id="ARBA00022989"/>
    </source>
</evidence>
<dbReference type="Pfam" id="PF10613">
    <property type="entry name" value="Lig_chan-Glu_bd"/>
    <property type="match status" value="1"/>
</dbReference>
<dbReference type="EMBL" id="JAHLQT010027705">
    <property type="protein sequence ID" value="KAG7162374.1"/>
    <property type="molecule type" value="Genomic_DNA"/>
</dbReference>
<dbReference type="PANTHER" id="PTHR42643:SF24">
    <property type="entry name" value="IONOTROPIC RECEPTOR 60A"/>
    <property type="match status" value="1"/>
</dbReference>
<dbReference type="Gene3D" id="3.40.190.10">
    <property type="entry name" value="Periplasmic binding protein-like II"/>
    <property type="match status" value="1"/>
</dbReference>
<keyword evidence="16" id="KW-1185">Reference proteome</keyword>
<evidence type="ECO:0000256" key="3">
    <source>
        <dbReference type="ARBA" id="ARBA00022448"/>
    </source>
</evidence>
<keyword evidence="9 15" id="KW-0675">Receptor</keyword>
<keyword evidence="4" id="KW-1003">Cell membrane</keyword>
<dbReference type="InterPro" id="IPR019594">
    <property type="entry name" value="Glu/Gly-bd"/>
</dbReference>
<keyword evidence="3" id="KW-0813">Transport</keyword>
<accession>A0A8J5JW61</accession>
<keyword evidence="7" id="KW-0406">Ion transport</keyword>
<dbReference type="AlphaFoldDB" id="A0A8J5JW61"/>
<gene>
    <name evidence="15" type="primary">Grik2-L8</name>
    <name evidence="15" type="ORF">Hamer_G007896</name>
</gene>
<dbReference type="Proteomes" id="UP000747542">
    <property type="component" value="Unassembled WGS sequence"/>
</dbReference>
<dbReference type="SMART" id="SM00918">
    <property type="entry name" value="Lig_chan-Glu_bd"/>
    <property type="match status" value="1"/>
</dbReference>
<dbReference type="GO" id="GO:0050906">
    <property type="term" value="P:detection of stimulus involved in sensory perception"/>
    <property type="evidence" value="ECO:0007669"/>
    <property type="project" value="UniProtKB-ARBA"/>
</dbReference>
<keyword evidence="6 13" id="KW-1133">Transmembrane helix</keyword>
<comment type="subcellular location">
    <subcellularLocation>
        <location evidence="1">Cell membrane</location>
        <topology evidence="1">Multi-pass membrane protein</topology>
    </subcellularLocation>
</comment>
<comment type="caution">
    <text evidence="15">The sequence shown here is derived from an EMBL/GenBank/DDBJ whole genome shotgun (WGS) entry which is preliminary data.</text>
</comment>
<evidence type="ECO:0000256" key="11">
    <source>
        <dbReference type="ARBA" id="ARBA00023286"/>
    </source>
</evidence>
<dbReference type="GO" id="GO:0005886">
    <property type="term" value="C:plasma membrane"/>
    <property type="evidence" value="ECO:0007669"/>
    <property type="project" value="UniProtKB-SubCell"/>
</dbReference>
<keyword evidence="5 13" id="KW-0812">Transmembrane</keyword>
<organism evidence="15 16">
    <name type="scientific">Homarus americanus</name>
    <name type="common">American lobster</name>
    <dbReference type="NCBI Taxonomy" id="6706"/>
    <lineage>
        <taxon>Eukaryota</taxon>
        <taxon>Metazoa</taxon>
        <taxon>Ecdysozoa</taxon>
        <taxon>Arthropoda</taxon>
        <taxon>Crustacea</taxon>
        <taxon>Multicrustacea</taxon>
        <taxon>Malacostraca</taxon>
        <taxon>Eumalacostraca</taxon>
        <taxon>Eucarida</taxon>
        <taxon>Decapoda</taxon>
        <taxon>Pleocyemata</taxon>
        <taxon>Astacidea</taxon>
        <taxon>Nephropoidea</taxon>
        <taxon>Nephropidae</taxon>
        <taxon>Homarus</taxon>
    </lineage>
</organism>
<evidence type="ECO:0000256" key="7">
    <source>
        <dbReference type="ARBA" id="ARBA00023065"/>
    </source>
</evidence>
<comment type="similarity">
    <text evidence="2">Belongs to the glutamate-gated ion channel (TC 1.A.10.1) family.</text>
</comment>
<keyword evidence="10" id="KW-0325">Glycoprotein</keyword>
<dbReference type="Gene3D" id="1.10.287.70">
    <property type="match status" value="1"/>
</dbReference>
<reference evidence="15" key="1">
    <citation type="journal article" date="2021" name="Sci. Adv.">
        <title>The American lobster genome reveals insights on longevity, neural, and immune adaptations.</title>
        <authorList>
            <person name="Polinski J.M."/>
            <person name="Zimin A.V."/>
            <person name="Clark K.F."/>
            <person name="Kohn A.B."/>
            <person name="Sadowski N."/>
            <person name="Timp W."/>
            <person name="Ptitsyn A."/>
            <person name="Khanna P."/>
            <person name="Romanova D.Y."/>
            <person name="Williams P."/>
            <person name="Greenwood S.J."/>
            <person name="Moroz L.L."/>
            <person name="Walt D.R."/>
            <person name="Bodnar A.G."/>
        </authorList>
    </citation>
    <scope>NUCLEOTIDE SEQUENCE</scope>
    <source>
        <strain evidence="15">GMGI-L3</strain>
    </source>
</reference>
<evidence type="ECO:0000256" key="13">
    <source>
        <dbReference type="SAM" id="Phobius"/>
    </source>
</evidence>
<evidence type="ECO:0000256" key="12">
    <source>
        <dbReference type="ARBA" id="ARBA00023303"/>
    </source>
</evidence>
<dbReference type="InterPro" id="IPR052192">
    <property type="entry name" value="Insect_Ionotropic_Sensory_Rcpt"/>
</dbReference>
<keyword evidence="11" id="KW-1071">Ligand-gated ion channel</keyword>
<evidence type="ECO:0000256" key="1">
    <source>
        <dbReference type="ARBA" id="ARBA00004651"/>
    </source>
</evidence>
<evidence type="ECO:0000256" key="9">
    <source>
        <dbReference type="ARBA" id="ARBA00023170"/>
    </source>
</evidence>